<accession>A0AAV9ZA16</accession>
<reference evidence="2 3" key="1">
    <citation type="journal article" date="2024" name="J Genomics">
        <title>Draft genome sequencing and assembly of Favolaschia claudopus CIRM-BRFM 2984 isolated from oak limbs.</title>
        <authorList>
            <person name="Navarro D."/>
            <person name="Drula E."/>
            <person name="Chaduli D."/>
            <person name="Cazenave R."/>
            <person name="Ahrendt S."/>
            <person name="Wang J."/>
            <person name="Lipzen A."/>
            <person name="Daum C."/>
            <person name="Barry K."/>
            <person name="Grigoriev I.V."/>
            <person name="Favel A."/>
            <person name="Rosso M.N."/>
            <person name="Martin F."/>
        </authorList>
    </citation>
    <scope>NUCLEOTIDE SEQUENCE [LARGE SCALE GENOMIC DNA]</scope>
    <source>
        <strain evidence="2 3">CIRM-BRFM 2984</strain>
    </source>
</reference>
<evidence type="ECO:0000313" key="2">
    <source>
        <dbReference type="EMBL" id="KAK6975016.1"/>
    </source>
</evidence>
<dbReference type="AlphaFoldDB" id="A0AAV9ZA16"/>
<feature type="region of interest" description="Disordered" evidence="1">
    <location>
        <begin position="1"/>
        <end position="73"/>
    </location>
</feature>
<keyword evidence="3" id="KW-1185">Reference proteome</keyword>
<dbReference type="EMBL" id="JAWWNJ010000176">
    <property type="protein sequence ID" value="KAK6975016.1"/>
    <property type="molecule type" value="Genomic_DNA"/>
</dbReference>
<dbReference type="Proteomes" id="UP001362999">
    <property type="component" value="Unassembled WGS sequence"/>
</dbReference>
<evidence type="ECO:0000256" key="1">
    <source>
        <dbReference type="SAM" id="MobiDB-lite"/>
    </source>
</evidence>
<evidence type="ECO:0000313" key="3">
    <source>
        <dbReference type="Proteomes" id="UP001362999"/>
    </source>
</evidence>
<protein>
    <submittedName>
        <fullName evidence="2">Uncharacterized protein</fullName>
    </submittedName>
</protein>
<comment type="caution">
    <text evidence="2">The sequence shown here is derived from an EMBL/GenBank/DDBJ whole genome shotgun (WGS) entry which is preliminary data.</text>
</comment>
<name>A0AAV9ZA16_9AGAR</name>
<sequence>MSNPSPFANYPPIGSYGPQSPFPSWAETPNRRRRRSRAGDSSPPEQSSSKRRQVNPPSSPPVIGGSVDDFITAHPQFPRDSSLFFKNSVSRLVMTFQ</sequence>
<proteinExistence type="predicted"/>
<organism evidence="2 3">
    <name type="scientific">Favolaschia claudopus</name>
    <dbReference type="NCBI Taxonomy" id="2862362"/>
    <lineage>
        <taxon>Eukaryota</taxon>
        <taxon>Fungi</taxon>
        <taxon>Dikarya</taxon>
        <taxon>Basidiomycota</taxon>
        <taxon>Agaricomycotina</taxon>
        <taxon>Agaricomycetes</taxon>
        <taxon>Agaricomycetidae</taxon>
        <taxon>Agaricales</taxon>
        <taxon>Marasmiineae</taxon>
        <taxon>Mycenaceae</taxon>
        <taxon>Favolaschia</taxon>
    </lineage>
</organism>
<gene>
    <name evidence="2" type="ORF">R3P38DRAFT_3238348</name>
</gene>